<reference evidence="4" key="4">
    <citation type="submission" date="2025-09" db="UniProtKB">
        <authorList>
            <consortium name="Ensembl"/>
        </authorList>
    </citation>
    <scope>IDENTIFICATION</scope>
</reference>
<protein>
    <recommendedName>
        <fullName evidence="3">Ig-like domain-containing protein</fullName>
    </recommendedName>
</protein>
<dbReference type="PANTHER" id="PTHR11481:SF64">
    <property type="entry name" value="FC RECEPTOR-LIKE PROTEIN 4"/>
    <property type="match status" value="1"/>
</dbReference>
<reference evidence="5" key="1">
    <citation type="journal article" date="2014" name="PLoS ONE">
        <title>The genome and linkage map of the northern pike (Esox lucius): conserved synteny revealed between the salmonid sister group and the Neoteleostei.</title>
        <authorList>
            <person name="Rondeau E.B."/>
            <person name="Minkley D.R."/>
            <person name="Leong J.S."/>
            <person name="Messmer A.M."/>
            <person name="Jantzen J.R."/>
            <person name="von Schalburg K.R."/>
            <person name="Lemon C."/>
            <person name="Bird N.H."/>
            <person name="Koop B.F."/>
        </authorList>
    </citation>
    <scope>NUCLEOTIDE SEQUENCE</scope>
</reference>
<reference evidence="4" key="2">
    <citation type="submission" date="2020-02" db="EMBL/GenBank/DDBJ databases">
        <title>Esox lucius (northern pike) genome, fEsoLuc1, primary haplotype.</title>
        <authorList>
            <person name="Myers G."/>
            <person name="Karagic N."/>
            <person name="Meyer A."/>
            <person name="Pippel M."/>
            <person name="Reichard M."/>
            <person name="Winkler S."/>
            <person name="Tracey A."/>
            <person name="Sims Y."/>
            <person name="Howe K."/>
            <person name="Rhie A."/>
            <person name="Formenti G."/>
            <person name="Durbin R."/>
            <person name="Fedrigo O."/>
            <person name="Jarvis E.D."/>
        </authorList>
    </citation>
    <scope>NUCLEOTIDE SEQUENCE [LARGE SCALE GENOMIC DNA]</scope>
</reference>
<dbReference type="Proteomes" id="UP000265140">
    <property type="component" value="Chromosome 24"/>
</dbReference>
<dbReference type="Pfam" id="PF13927">
    <property type="entry name" value="Ig_3"/>
    <property type="match status" value="1"/>
</dbReference>
<dbReference type="GO" id="GO:0007166">
    <property type="term" value="P:cell surface receptor signaling pathway"/>
    <property type="evidence" value="ECO:0007669"/>
    <property type="project" value="TreeGrafter"/>
</dbReference>
<dbReference type="GeneTree" id="ENSGT00940000163711"/>
<dbReference type="InterPro" id="IPR013783">
    <property type="entry name" value="Ig-like_fold"/>
</dbReference>
<reference evidence="4" key="3">
    <citation type="submission" date="2025-08" db="UniProtKB">
        <authorList>
            <consortium name="Ensembl"/>
        </authorList>
    </citation>
    <scope>IDENTIFICATION</scope>
</reference>
<dbReference type="InterPro" id="IPR003599">
    <property type="entry name" value="Ig_sub"/>
</dbReference>
<evidence type="ECO:0000256" key="1">
    <source>
        <dbReference type="ARBA" id="ARBA00022729"/>
    </source>
</evidence>
<proteinExistence type="predicted"/>
<dbReference type="SUPFAM" id="SSF48726">
    <property type="entry name" value="Immunoglobulin"/>
    <property type="match status" value="2"/>
</dbReference>
<dbReference type="Gene3D" id="2.60.40.10">
    <property type="entry name" value="Immunoglobulins"/>
    <property type="match status" value="2"/>
</dbReference>
<dbReference type="InterPro" id="IPR036179">
    <property type="entry name" value="Ig-like_dom_sf"/>
</dbReference>
<dbReference type="PANTHER" id="PTHR11481">
    <property type="entry name" value="IMMUNOGLOBULIN FC RECEPTOR"/>
    <property type="match status" value="1"/>
</dbReference>
<keyword evidence="5" id="KW-1185">Reference proteome</keyword>
<accession>A0A6Q2ZD40</accession>
<dbReference type="AlphaFoldDB" id="A0A6Q2ZD40"/>
<dbReference type="InterPro" id="IPR007110">
    <property type="entry name" value="Ig-like_dom"/>
</dbReference>
<evidence type="ECO:0000313" key="5">
    <source>
        <dbReference type="Proteomes" id="UP000265140"/>
    </source>
</evidence>
<dbReference type="GO" id="GO:0006955">
    <property type="term" value="P:immune response"/>
    <property type="evidence" value="ECO:0007669"/>
    <property type="project" value="TreeGrafter"/>
</dbReference>
<feature type="domain" description="Ig-like" evidence="3">
    <location>
        <begin position="111"/>
        <end position="176"/>
    </location>
</feature>
<keyword evidence="1" id="KW-0732">Signal</keyword>
<evidence type="ECO:0000256" key="2">
    <source>
        <dbReference type="ARBA" id="ARBA00023157"/>
    </source>
</evidence>
<dbReference type="OMA" id="PHRNTEQ"/>
<organism evidence="4 5">
    <name type="scientific">Esox lucius</name>
    <name type="common">Northern pike</name>
    <dbReference type="NCBI Taxonomy" id="8010"/>
    <lineage>
        <taxon>Eukaryota</taxon>
        <taxon>Metazoa</taxon>
        <taxon>Chordata</taxon>
        <taxon>Craniata</taxon>
        <taxon>Vertebrata</taxon>
        <taxon>Euteleostomi</taxon>
        <taxon>Actinopterygii</taxon>
        <taxon>Neopterygii</taxon>
        <taxon>Teleostei</taxon>
        <taxon>Protacanthopterygii</taxon>
        <taxon>Esociformes</taxon>
        <taxon>Esocidae</taxon>
        <taxon>Esox</taxon>
    </lineage>
</organism>
<name>A0A6Q2ZD40_ESOLU</name>
<sequence>MVNIFLLCDYTTVRGIPLSLSICLFPAFLHISPDSSQFFEYDSLTVSCDVGWVVKRNTLKEETTECGNTWGKRNILDCVISSLRPRDSGQYWCESWSGDQSSTVNISVHGGHVILESPALPVTEGHSVTLNCRYKKTPSNLTADFYKDGSLIRNETTGEMTIPAVNKSDEGWYWCRHPIGNSSKSWITVSGQCRNIISPPSPGPTPRSPPSWTCLEHLPRETSWGHPYQMPEPPQLATFDIKEQRVPHGWLSFSP</sequence>
<dbReference type="GO" id="GO:0009897">
    <property type="term" value="C:external side of plasma membrane"/>
    <property type="evidence" value="ECO:0007669"/>
    <property type="project" value="TreeGrafter"/>
</dbReference>
<keyword evidence="2" id="KW-1015">Disulfide bond</keyword>
<evidence type="ECO:0000313" key="4">
    <source>
        <dbReference type="Ensembl" id="ENSELUP00000075646.2"/>
    </source>
</evidence>
<dbReference type="PROSITE" id="PS50835">
    <property type="entry name" value="IG_LIKE"/>
    <property type="match status" value="1"/>
</dbReference>
<dbReference type="Bgee" id="ENSELUG00000027008">
    <property type="expression patterns" value="Expressed in spleen and 11 other cell types or tissues"/>
</dbReference>
<dbReference type="GO" id="GO:0004888">
    <property type="term" value="F:transmembrane signaling receptor activity"/>
    <property type="evidence" value="ECO:0007669"/>
    <property type="project" value="TreeGrafter"/>
</dbReference>
<evidence type="ECO:0000259" key="3">
    <source>
        <dbReference type="PROSITE" id="PS50835"/>
    </source>
</evidence>
<dbReference type="InParanoid" id="A0A6Q2ZD40"/>
<dbReference type="SMART" id="SM00409">
    <property type="entry name" value="IG"/>
    <property type="match status" value="2"/>
</dbReference>
<dbReference type="InterPro" id="IPR050488">
    <property type="entry name" value="Ig_Fc_receptor"/>
</dbReference>
<dbReference type="Ensembl" id="ENSELUT00000051536.2">
    <property type="protein sequence ID" value="ENSELUP00000075646.2"/>
    <property type="gene ID" value="ENSELUG00000027008.2"/>
</dbReference>